<reference evidence="7" key="1">
    <citation type="journal article" date="2021" name="PeerJ">
        <title>Extensive microbial diversity within the chicken gut microbiome revealed by metagenomics and culture.</title>
        <authorList>
            <person name="Gilroy R."/>
            <person name="Ravi A."/>
            <person name="Getino M."/>
            <person name="Pursley I."/>
            <person name="Horton D.L."/>
            <person name="Alikhan N.F."/>
            <person name="Baker D."/>
            <person name="Gharbi K."/>
            <person name="Hall N."/>
            <person name="Watson M."/>
            <person name="Adriaenssens E.M."/>
            <person name="Foster-Nyarko E."/>
            <person name="Jarju S."/>
            <person name="Secka A."/>
            <person name="Antonio M."/>
            <person name="Oren A."/>
            <person name="Chaudhuri R.R."/>
            <person name="La Ragione R."/>
            <person name="Hildebrand F."/>
            <person name="Pallen M.J."/>
        </authorList>
    </citation>
    <scope>NUCLEOTIDE SEQUENCE</scope>
    <source>
        <strain evidence="7">ChiSxjej3B15-572</strain>
    </source>
</reference>
<comment type="caution">
    <text evidence="7">The sequence shown here is derived from an EMBL/GenBank/DDBJ whole genome shotgun (WGS) entry which is preliminary data.</text>
</comment>
<keyword evidence="3 6" id="KW-0645">Protease</keyword>
<reference evidence="7" key="2">
    <citation type="submission" date="2021-04" db="EMBL/GenBank/DDBJ databases">
        <authorList>
            <person name="Gilroy R."/>
        </authorList>
    </citation>
    <scope>NUCLEOTIDE SEQUENCE</scope>
    <source>
        <strain evidence="7">ChiSxjej3B15-572</strain>
    </source>
</reference>
<organism evidence="7 8">
    <name type="scientific">Candidatus Limosilactobacillus merdigallinarum</name>
    <dbReference type="NCBI Taxonomy" id="2838652"/>
    <lineage>
        <taxon>Bacteria</taxon>
        <taxon>Bacillati</taxon>
        <taxon>Bacillota</taxon>
        <taxon>Bacilli</taxon>
        <taxon>Lactobacillales</taxon>
        <taxon>Lactobacillaceae</taxon>
        <taxon>Limosilactobacillus</taxon>
    </lineage>
</organism>
<dbReference type="PANTHER" id="PTHR12994:SF17">
    <property type="entry name" value="LD30995P"/>
    <property type="match status" value="1"/>
</dbReference>
<sequence length="470" mass="53607">MEKHASCTSMVVGKLASTDGSIMIARNEDCKAAWPKRMVIHPAGDLPTDYLCKETKLKLKLPAHSAKYTATPEWTDKYGTYEEDGINEYHVAMSATETTASNQLVLGYDPLVKKGLNEEAMLTVVLPFVETAREGVQRLGDLIAKYGTGESNGILFADDNEAWYFENGSGHYWVAQRIPDDSYAVIANQISIQEIDFADSDNFMFHPDIRSFVEEHHLNPEPDHFNFRKIFGTNERFDAGYNTPRVWYGHHMFNPIQNQDEDPESAELPMLMKPEHKLSVLDVQRYLQSHYQGTPYDPVGILGDDRSRHLYRPVSLAKTQESHILQMNRPNSNDIHWLSMGVPSESVFVPFFADIDDIPVQYKRGRLPASLTSAYWIYKQTSVLVDSHYHEFMPLLKDVQNKLISESLGVVDKADQEAPKLQGQKRIDYLTDASKEFAKKALHEYQALAVQLIEKMTDYCELVYNPRETL</sequence>
<gene>
    <name evidence="7" type="ORF">H9856_01180</name>
</gene>
<evidence type="ECO:0000256" key="6">
    <source>
        <dbReference type="RuleBase" id="RU364089"/>
    </source>
</evidence>
<accession>A0A9D1VH03</accession>
<evidence type="ECO:0000256" key="3">
    <source>
        <dbReference type="ARBA" id="ARBA00022670"/>
    </source>
</evidence>
<keyword evidence="4 6" id="KW-0378">Hydrolase</keyword>
<name>A0A9D1VH03_9LACO</name>
<dbReference type="Proteomes" id="UP000824231">
    <property type="component" value="Unassembled WGS sequence"/>
</dbReference>
<dbReference type="InterPro" id="IPR047804">
    <property type="entry name" value="C69_dipept_A-like"/>
</dbReference>
<dbReference type="EC" id="3.4.-.-" evidence="6"/>
<protein>
    <recommendedName>
        <fullName evidence="6">Dipeptidase</fullName>
        <ecNumber evidence="6">3.4.-.-</ecNumber>
    </recommendedName>
</protein>
<evidence type="ECO:0000256" key="4">
    <source>
        <dbReference type="ARBA" id="ARBA00022801"/>
    </source>
</evidence>
<dbReference type="GO" id="GO:0006508">
    <property type="term" value="P:proteolysis"/>
    <property type="evidence" value="ECO:0007669"/>
    <property type="project" value="UniProtKB-KW"/>
</dbReference>
<dbReference type="EMBL" id="DXFH01000002">
    <property type="protein sequence ID" value="HIX35018.1"/>
    <property type="molecule type" value="Genomic_DNA"/>
</dbReference>
<dbReference type="Pfam" id="PF03577">
    <property type="entry name" value="Peptidase_C69"/>
    <property type="match status" value="1"/>
</dbReference>
<dbReference type="InterPro" id="IPR005322">
    <property type="entry name" value="Peptidase_C69"/>
</dbReference>
<evidence type="ECO:0000256" key="1">
    <source>
        <dbReference type="ARBA" id="ARBA00001670"/>
    </source>
</evidence>
<comment type="similarity">
    <text evidence="2 6">Belongs to the peptidase C69 family.</text>
</comment>
<dbReference type="AlphaFoldDB" id="A0A9D1VH03"/>
<dbReference type="PANTHER" id="PTHR12994">
    <property type="entry name" value="SECERNIN"/>
    <property type="match status" value="1"/>
</dbReference>
<dbReference type="NCBIfam" id="NF033678">
    <property type="entry name" value="C69_fam_dipept"/>
    <property type="match status" value="1"/>
</dbReference>
<evidence type="ECO:0000256" key="5">
    <source>
        <dbReference type="ARBA" id="ARBA00022997"/>
    </source>
</evidence>
<evidence type="ECO:0000256" key="2">
    <source>
        <dbReference type="ARBA" id="ARBA00007225"/>
    </source>
</evidence>
<keyword evidence="5 6" id="KW-0224">Dipeptidase</keyword>
<evidence type="ECO:0000313" key="7">
    <source>
        <dbReference type="EMBL" id="HIX35018.1"/>
    </source>
</evidence>
<proteinExistence type="inferred from homology"/>
<evidence type="ECO:0000313" key="8">
    <source>
        <dbReference type="Proteomes" id="UP000824231"/>
    </source>
</evidence>
<dbReference type="GO" id="GO:0070004">
    <property type="term" value="F:cysteine-type exopeptidase activity"/>
    <property type="evidence" value="ECO:0007669"/>
    <property type="project" value="InterPro"/>
</dbReference>
<dbReference type="Gene3D" id="3.60.60.10">
    <property type="entry name" value="Penicillin V Acylase, Chain A"/>
    <property type="match status" value="1"/>
</dbReference>
<dbReference type="GO" id="GO:0016805">
    <property type="term" value="F:dipeptidase activity"/>
    <property type="evidence" value="ECO:0007669"/>
    <property type="project" value="UniProtKB-KW"/>
</dbReference>
<comment type="catalytic activity">
    <reaction evidence="1">
        <text>an L-aminoacyl-L-amino acid + H2O = 2 an L-alpha-amino acid</text>
        <dbReference type="Rhea" id="RHEA:48940"/>
        <dbReference type="ChEBI" id="CHEBI:15377"/>
        <dbReference type="ChEBI" id="CHEBI:59869"/>
        <dbReference type="ChEBI" id="CHEBI:77460"/>
        <dbReference type="EC" id="3.4.13.19"/>
    </reaction>
</comment>